<evidence type="ECO:0000313" key="2">
    <source>
        <dbReference type="EMBL" id="KAJ1365983.1"/>
    </source>
</evidence>
<protein>
    <submittedName>
        <fullName evidence="2">Uncharacterized protein</fullName>
    </submittedName>
</protein>
<dbReference type="EMBL" id="JAHQIW010005425">
    <property type="protein sequence ID" value="KAJ1365983.1"/>
    <property type="molecule type" value="Genomic_DNA"/>
</dbReference>
<comment type="caution">
    <text evidence="2">The sequence shown here is derived from an EMBL/GenBank/DDBJ whole genome shotgun (WGS) entry which is preliminary data.</text>
</comment>
<reference evidence="2" key="1">
    <citation type="submission" date="2021-06" db="EMBL/GenBank/DDBJ databases">
        <title>Parelaphostrongylus tenuis whole genome reference sequence.</title>
        <authorList>
            <person name="Garwood T.J."/>
            <person name="Larsen P.A."/>
            <person name="Fountain-Jones N.M."/>
            <person name="Garbe J.R."/>
            <person name="Macchietto M.G."/>
            <person name="Kania S.A."/>
            <person name="Gerhold R.W."/>
            <person name="Richards J.E."/>
            <person name="Wolf T.M."/>
        </authorList>
    </citation>
    <scope>NUCLEOTIDE SEQUENCE</scope>
    <source>
        <strain evidence="2">MNPRO001-30</strain>
        <tissue evidence="2">Meninges</tissue>
    </source>
</reference>
<evidence type="ECO:0000313" key="3">
    <source>
        <dbReference type="Proteomes" id="UP001196413"/>
    </source>
</evidence>
<organism evidence="2 3">
    <name type="scientific">Parelaphostrongylus tenuis</name>
    <name type="common">Meningeal worm</name>
    <dbReference type="NCBI Taxonomy" id="148309"/>
    <lineage>
        <taxon>Eukaryota</taxon>
        <taxon>Metazoa</taxon>
        <taxon>Ecdysozoa</taxon>
        <taxon>Nematoda</taxon>
        <taxon>Chromadorea</taxon>
        <taxon>Rhabditida</taxon>
        <taxon>Rhabditina</taxon>
        <taxon>Rhabditomorpha</taxon>
        <taxon>Strongyloidea</taxon>
        <taxon>Metastrongylidae</taxon>
        <taxon>Parelaphostrongylus</taxon>
    </lineage>
</organism>
<gene>
    <name evidence="2" type="ORF">KIN20_026486</name>
</gene>
<feature type="region of interest" description="Disordered" evidence="1">
    <location>
        <begin position="76"/>
        <end position="111"/>
    </location>
</feature>
<proteinExistence type="predicted"/>
<name>A0AAD5QY23_PARTN</name>
<accession>A0AAD5QY23</accession>
<dbReference type="Proteomes" id="UP001196413">
    <property type="component" value="Unassembled WGS sequence"/>
</dbReference>
<evidence type="ECO:0000256" key="1">
    <source>
        <dbReference type="SAM" id="MobiDB-lite"/>
    </source>
</evidence>
<dbReference type="AlphaFoldDB" id="A0AAD5QY23"/>
<keyword evidence="3" id="KW-1185">Reference proteome</keyword>
<sequence length="111" mass="12523">MLKFERGLEKYSKRIYGRPNATVDSGQHRVDRSLDSRRDRPWRCNTLSSQCYKEQARLPLTTESGFSKTSDVVDQFCSTSRDPSTENGDGPVSLYTVPSPHAPPSLLQCRA</sequence>
<feature type="compositionally biased region" description="Polar residues" evidence="1">
    <location>
        <begin position="76"/>
        <end position="87"/>
    </location>
</feature>